<evidence type="ECO:0000256" key="6">
    <source>
        <dbReference type="ARBA" id="ARBA00022801"/>
    </source>
</evidence>
<dbReference type="InterPro" id="IPR036397">
    <property type="entry name" value="RNaseH_sf"/>
</dbReference>
<feature type="site" description="Transition state stabilizer" evidence="15">
    <location>
        <position position="472"/>
    </location>
</feature>
<dbReference type="InterPro" id="IPR001930">
    <property type="entry name" value="Peptidase_M1"/>
</dbReference>
<feature type="binding site" evidence="14">
    <location>
        <position position="406"/>
    </location>
    <ligand>
        <name>Zn(2+)</name>
        <dbReference type="ChEBI" id="CHEBI:29105"/>
        <note>catalytic</note>
    </ligand>
</feature>
<keyword evidence="5 14" id="KW-0479">Metal-binding</keyword>
<dbReference type="InterPro" id="IPR045357">
    <property type="entry name" value="Aminopeptidase_N-like_N"/>
</dbReference>
<evidence type="ECO:0000256" key="5">
    <source>
        <dbReference type="ARBA" id="ARBA00022723"/>
    </source>
</evidence>
<dbReference type="SUPFAM" id="SSF63737">
    <property type="entry name" value="Leukotriene A4 hydrolase N-terminal domain"/>
    <property type="match status" value="1"/>
</dbReference>
<dbReference type="Gene3D" id="2.60.40.1730">
    <property type="entry name" value="tricorn interacting facor f3 domain"/>
    <property type="match status" value="1"/>
</dbReference>
<dbReference type="InterPro" id="IPR027268">
    <property type="entry name" value="Peptidase_M4/M1_CTD_sf"/>
</dbReference>
<evidence type="ECO:0000256" key="12">
    <source>
        <dbReference type="ARBA" id="ARBA00023180"/>
    </source>
</evidence>
<dbReference type="GO" id="GO:0015074">
    <property type="term" value="P:DNA integration"/>
    <property type="evidence" value="ECO:0007669"/>
    <property type="project" value="InterPro"/>
</dbReference>
<dbReference type="SUPFAM" id="SSF55486">
    <property type="entry name" value="Metalloproteases ('zincins'), catalytic domain"/>
    <property type="match status" value="1"/>
</dbReference>
<dbReference type="GO" id="GO:0008270">
    <property type="term" value="F:zinc ion binding"/>
    <property type="evidence" value="ECO:0007669"/>
    <property type="project" value="InterPro"/>
</dbReference>
<dbReference type="PANTHER" id="PTHR11533:SF259">
    <property type="entry name" value="AMINOPEPTIDASE"/>
    <property type="match status" value="1"/>
</dbReference>
<dbReference type="GO" id="GO:0043171">
    <property type="term" value="P:peptide catabolic process"/>
    <property type="evidence" value="ECO:0007669"/>
    <property type="project" value="TreeGrafter"/>
</dbReference>
<evidence type="ECO:0000256" key="3">
    <source>
        <dbReference type="ARBA" id="ARBA00022670"/>
    </source>
</evidence>
<feature type="domain" description="ERAP1-like C-terminal" evidence="18">
    <location>
        <begin position="599"/>
        <end position="813"/>
    </location>
</feature>
<name>A0AAD6B8C9_9TELE</name>
<dbReference type="InterPro" id="IPR002492">
    <property type="entry name" value="Transposase_Tc1-like"/>
</dbReference>
<evidence type="ECO:0000259" key="18">
    <source>
        <dbReference type="Pfam" id="PF11838"/>
    </source>
</evidence>
<feature type="domain" description="Aminopeptidase N-like N-terminal" evidence="20">
    <location>
        <begin position="91"/>
        <end position="275"/>
    </location>
</feature>
<comment type="caution">
    <text evidence="21">The sequence shown here is derived from an EMBL/GenBank/DDBJ whole genome shotgun (WGS) entry which is preliminary data.</text>
</comment>
<dbReference type="InterPro" id="IPR014782">
    <property type="entry name" value="Peptidase_M1_dom"/>
</dbReference>
<dbReference type="GO" id="GO:0042277">
    <property type="term" value="F:peptide binding"/>
    <property type="evidence" value="ECO:0007669"/>
    <property type="project" value="TreeGrafter"/>
</dbReference>
<dbReference type="GO" id="GO:0005886">
    <property type="term" value="C:plasma membrane"/>
    <property type="evidence" value="ECO:0007669"/>
    <property type="project" value="TreeGrafter"/>
</dbReference>
<dbReference type="GO" id="GO:0005737">
    <property type="term" value="C:cytoplasm"/>
    <property type="evidence" value="ECO:0007669"/>
    <property type="project" value="TreeGrafter"/>
</dbReference>
<dbReference type="InterPro" id="IPR024571">
    <property type="entry name" value="ERAP1-like_C_dom"/>
</dbReference>
<evidence type="ECO:0000256" key="1">
    <source>
        <dbReference type="ARBA" id="ARBA00004606"/>
    </source>
</evidence>
<evidence type="ECO:0000256" key="15">
    <source>
        <dbReference type="PIRSR" id="PIRSR634016-4"/>
    </source>
</evidence>
<feature type="domain" description="Transposase Tc1-like" evidence="17">
    <location>
        <begin position="820"/>
        <end position="889"/>
    </location>
</feature>
<dbReference type="Gene3D" id="1.10.390.10">
    <property type="entry name" value="Neutral Protease Domain 2"/>
    <property type="match status" value="1"/>
</dbReference>
<keyword evidence="10" id="KW-0482">Metalloprotease</keyword>
<dbReference type="Gene3D" id="1.25.50.20">
    <property type="match status" value="1"/>
</dbReference>
<evidence type="ECO:0000259" key="17">
    <source>
        <dbReference type="Pfam" id="PF01498"/>
    </source>
</evidence>
<keyword evidence="9" id="KW-1133">Transmembrane helix</keyword>
<dbReference type="Pfam" id="PF01498">
    <property type="entry name" value="HTH_Tnp_Tc3_2"/>
    <property type="match status" value="1"/>
</dbReference>
<keyword evidence="3" id="KW-0645">Protease</keyword>
<evidence type="ECO:0000256" key="11">
    <source>
        <dbReference type="ARBA" id="ARBA00023136"/>
    </source>
</evidence>
<evidence type="ECO:0000259" key="16">
    <source>
        <dbReference type="Pfam" id="PF01433"/>
    </source>
</evidence>
<evidence type="ECO:0000256" key="4">
    <source>
        <dbReference type="ARBA" id="ARBA00022692"/>
    </source>
</evidence>
<reference evidence="21" key="1">
    <citation type="submission" date="2022-11" db="EMBL/GenBank/DDBJ databases">
        <title>Chromosome-level genome of Pogonophryne albipinna.</title>
        <authorList>
            <person name="Jo E."/>
        </authorList>
    </citation>
    <scope>NUCLEOTIDE SEQUENCE</scope>
    <source>
        <strain evidence="21">SGF0006</strain>
        <tissue evidence="21">Muscle</tissue>
    </source>
</reference>
<feature type="domain" description="Tc1-like transposase DDE" evidence="19">
    <location>
        <begin position="898"/>
        <end position="1049"/>
    </location>
</feature>
<feature type="binding site" evidence="14">
    <location>
        <position position="387"/>
    </location>
    <ligand>
        <name>Zn(2+)</name>
        <dbReference type="ChEBI" id="CHEBI:29105"/>
        <note>catalytic</note>
    </ligand>
</feature>
<organism evidence="21 22">
    <name type="scientific">Pogonophryne albipinna</name>
    <dbReference type="NCBI Taxonomy" id="1090488"/>
    <lineage>
        <taxon>Eukaryota</taxon>
        <taxon>Metazoa</taxon>
        <taxon>Chordata</taxon>
        <taxon>Craniata</taxon>
        <taxon>Vertebrata</taxon>
        <taxon>Euteleostomi</taxon>
        <taxon>Actinopterygii</taxon>
        <taxon>Neopterygii</taxon>
        <taxon>Teleostei</taxon>
        <taxon>Neoteleostei</taxon>
        <taxon>Acanthomorphata</taxon>
        <taxon>Eupercaria</taxon>
        <taxon>Perciformes</taxon>
        <taxon>Notothenioidei</taxon>
        <taxon>Pogonophryne</taxon>
    </lineage>
</organism>
<evidence type="ECO:0000256" key="7">
    <source>
        <dbReference type="ARBA" id="ARBA00022833"/>
    </source>
</evidence>
<dbReference type="GO" id="GO:0070006">
    <property type="term" value="F:metalloaminopeptidase activity"/>
    <property type="evidence" value="ECO:0007669"/>
    <property type="project" value="TreeGrafter"/>
</dbReference>
<dbReference type="GO" id="GO:0003677">
    <property type="term" value="F:DNA binding"/>
    <property type="evidence" value="ECO:0007669"/>
    <property type="project" value="InterPro"/>
</dbReference>
<gene>
    <name evidence="21" type="ORF">JOQ06_002147</name>
</gene>
<keyword evidence="12" id="KW-0325">Glycoprotein</keyword>
<dbReference type="Gene3D" id="2.60.40.1910">
    <property type="match status" value="1"/>
</dbReference>
<evidence type="ECO:0000256" key="13">
    <source>
        <dbReference type="PIRSR" id="PIRSR634016-1"/>
    </source>
</evidence>
<dbReference type="GO" id="GO:0006313">
    <property type="term" value="P:DNA transposition"/>
    <property type="evidence" value="ECO:0007669"/>
    <property type="project" value="InterPro"/>
</dbReference>
<proteinExistence type="inferred from homology"/>
<dbReference type="InterPro" id="IPR042097">
    <property type="entry name" value="Aminopeptidase_N-like_N_sf"/>
</dbReference>
<accession>A0AAD6B8C9</accession>
<dbReference type="Pfam" id="PF17900">
    <property type="entry name" value="Peptidase_M1_N"/>
    <property type="match status" value="1"/>
</dbReference>
<dbReference type="Pfam" id="PF11838">
    <property type="entry name" value="ERAP1_C"/>
    <property type="match status" value="2"/>
</dbReference>
<evidence type="ECO:0000259" key="20">
    <source>
        <dbReference type="Pfam" id="PF17900"/>
    </source>
</evidence>
<dbReference type="FunFam" id="2.60.40.1730:FF:000001">
    <property type="entry name" value="Leucyl-cystinyl aminopeptidase"/>
    <property type="match status" value="1"/>
</dbReference>
<evidence type="ECO:0000313" key="21">
    <source>
        <dbReference type="EMBL" id="KAJ4937512.1"/>
    </source>
</evidence>
<evidence type="ECO:0000313" key="22">
    <source>
        <dbReference type="Proteomes" id="UP001219934"/>
    </source>
</evidence>
<keyword evidence="11" id="KW-0472">Membrane</keyword>
<comment type="subcellular location">
    <subcellularLocation>
        <location evidence="1">Membrane</location>
        <topology evidence="1">Single-pass type II membrane protein</topology>
    </subcellularLocation>
</comment>
<evidence type="ECO:0000256" key="8">
    <source>
        <dbReference type="ARBA" id="ARBA00022968"/>
    </source>
</evidence>
<dbReference type="Pfam" id="PF13358">
    <property type="entry name" value="DDE_3"/>
    <property type="match status" value="1"/>
</dbReference>
<dbReference type="EMBL" id="JAPTMU010000009">
    <property type="protein sequence ID" value="KAJ4937512.1"/>
    <property type="molecule type" value="Genomic_DNA"/>
</dbReference>
<dbReference type="Gene3D" id="3.30.420.10">
    <property type="entry name" value="Ribonuclease H-like superfamily/Ribonuclease H"/>
    <property type="match status" value="1"/>
</dbReference>
<evidence type="ECO:0000256" key="9">
    <source>
        <dbReference type="ARBA" id="ARBA00022989"/>
    </source>
</evidence>
<dbReference type="PANTHER" id="PTHR11533">
    <property type="entry name" value="PROTEASE M1 ZINC METALLOPROTEASE"/>
    <property type="match status" value="1"/>
</dbReference>
<dbReference type="InterPro" id="IPR038717">
    <property type="entry name" value="Tc1-like_DDE_dom"/>
</dbReference>
<evidence type="ECO:0000256" key="14">
    <source>
        <dbReference type="PIRSR" id="PIRSR634016-3"/>
    </source>
</evidence>
<dbReference type="Pfam" id="PF01433">
    <property type="entry name" value="Peptidase_M1"/>
    <property type="match status" value="1"/>
</dbReference>
<protein>
    <recommendedName>
        <fullName evidence="23">Aminopeptidase</fullName>
    </recommendedName>
</protein>
<dbReference type="GO" id="GO:0005615">
    <property type="term" value="C:extracellular space"/>
    <property type="evidence" value="ECO:0007669"/>
    <property type="project" value="TreeGrafter"/>
</dbReference>
<dbReference type="InterPro" id="IPR050344">
    <property type="entry name" value="Peptidase_M1_aminopeptidases"/>
</dbReference>
<feature type="active site" description="Proton acceptor" evidence="13">
    <location>
        <position position="384"/>
    </location>
</feature>
<keyword evidence="7 14" id="KW-0862">Zinc</keyword>
<dbReference type="InterPro" id="IPR034016">
    <property type="entry name" value="M1_APN-typ"/>
</dbReference>
<keyword evidence="6" id="KW-0378">Hydrolase</keyword>
<evidence type="ECO:0000256" key="10">
    <source>
        <dbReference type="ARBA" id="ARBA00023049"/>
    </source>
</evidence>
<dbReference type="GO" id="GO:0006508">
    <property type="term" value="P:proteolysis"/>
    <property type="evidence" value="ECO:0007669"/>
    <property type="project" value="UniProtKB-KW"/>
</dbReference>
<comment type="similarity">
    <text evidence="2">Belongs to the peptidase M1 family.</text>
</comment>
<evidence type="ECO:0008006" key="23">
    <source>
        <dbReference type="Google" id="ProtNLM"/>
    </source>
</evidence>
<evidence type="ECO:0000259" key="19">
    <source>
        <dbReference type="Pfam" id="PF13358"/>
    </source>
</evidence>
<feature type="binding site" evidence="14">
    <location>
        <position position="383"/>
    </location>
    <ligand>
        <name>Zn(2+)</name>
        <dbReference type="ChEBI" id="CHEBI:29105"/>
        <note>catalytic</note>
    </ligand>
</feature>
<dbReference type="FunFam" id="1.10.390.10:FF:000016">
    <property type="entry name" value="Glutamyl aminopeptidase"/>
    <property type="match status" value="1"/>
</dbReference>
<keyword evidence="22" id="KW-1185">Reference proteome</keyword>
<evidence type="ECO:0000256" key="2">
    <source>
        <dbReference type="ARBA" id="ARBA00010136"/>
    </source>
</evidence>
<dbReference type="Proteomes" id="UP001219934">
    <property type="component" value="Unassembled WGS sequence"/>
</dbReference>
<dbReference type="PRINTS" id="PR00756">
    <property type="entry name" value="ALADIPTASE"/>
</dbReference>
<comment type="cofactor">
    <cofactor evidence="14">
        <name>Zn(2+)</name>
        <dbReference type="ChEBI" id="CHEBI:29105"/>
    </cofactor>
    <text evidence="14">Binds 1 zinc ion per subunit.</text>
</comment>
<dbReference type="AlphaFoldDB" id="A0AAD6B8C9"/>
<keyword evidence="8" id="KW-0735">Signal-anchor</keyword>
<feature type="domain" description="Peptidase M1 membrane alanine aminopeptidase" evidence="16">
    <location>
        <begin position="311"/>
        <end position="536"/>
    </location>
</feature>
<keyword evidence="4" id="KW-0812">Transmembrane</keyword>
<feature type="domain" description="ERAP1-like C-terminal" evidence="18">
    <location>
        <begin position="1065"/>
        <end position="1156"/>
    </location>
</feature>
<sequence length="1179" mass="134821">MSKNSSVSKAFAAAFVVLTASAIAGIVTMVILYKTQIATMNPTPRPTFPSTTTGLPPVTRLPKNLVPERYKVLLWPRFYSQILEEVNVTSPNQTALFTGNTTVYFHCVQGTSSIYLHSQNLDVYGPVVASTDTDEGIRVTRMENHQDQTNFLEIELDYALKTGGNYSLFLSFRGEVSDDLKGMYGSTYEEGIPAHEDDTDTDRFLIATHMEPTFARRVFPCFDEPDFKAEFEVTIIHRKITTALANGINTDGANIIDDDWKATAFQPTPLMSTYLFAFTVSEFTPTPSSHHRVKINTYARPKATAAGHAKYAADITGRILDYFERRFGIIYPQRTLDQIALPDLISDGMENLGLITYQEGQLLYEEGVSSLLDKENIAELIAHELAHQWFGNLVTMKWWNDIWLNEGFASYMTFYAVDAVEPDFKLKDVHILTNLHSAFEADALASSRPLSTSQGDVQTTSQIMEMFDTITYCKGAAVLVMLADFVDQPVFDKAIGRYLSDWKYKNTDQNILWEYIQKADDESTGERNIAEVMNSWTKQIGYPVITINTTSGEALQKHFLFNDSAVSRAMKYTTLFRLIWLKPGESAMKDEFVATKGEWILANVNCTGYYRVNYNPENWDRLITQLQKDPRRIPLMNRGQLVDDAFNLARAKLVDVTLALNLTRFIRNETELIPWAATISNLGYFMYLRNQVEGLYNSFRNYTDNSTVPTDHSSQQIQIKAINVACSNELPECIEMAQHMYADLMRINSTNNIHPNLRSVIYCQAVAHGGKEEWEFAWDLYLRSSDVSERDQLRRALSCTKKIWLLSRAPRKISPRGVKMITRTVSKNPRTTQGDLVNDLQRAGTKVTKTTISNTLRRQGLKSCSARRVPLLKPVHVQARLKFAREHLDDPEEDWENVIWSDETKIELFGKNSTRRVWRRKNAELHPKNTIPTVKHGGGNIMLWGCFSAKGPGRLIRVKERMNGAMYREILSDNLLPSARALKMKRGWVFQHDNDPKHTARATKEWLRKKHFKVLEWPSQSPDLNPIENLWRELKVRVAQRQPQNITALEEICMEEWAKIPATVYLDYTLDPELIRLMEVASSISYVSRNVAGQALAWNFIRAHWNYVRYGDPVTLIEEVTGRFSTQFELEELERFVMDHDLGPASRVAYQAIEQTAVNIQWVSENKDVILEWFERETA</sequence>
<dbReference type="CDD" id="cd09601">
    <property type="entry name" value="M1_APN-Q_like"/>
    <property type="match status" value="1"/>
</dbReference>